<protein>
    <submittedName>
        <fullName evidence="2">Uncharacterized protein</fullName>
    </submittedName>
</protein>
<dbReference type="RefSeq" id="WP_238246288.1">
    <property type="nucleotide sequence ID" value="NZ_BPQP01000083.1"/>
</dbReference>
<accession>A0ABQ4S254</accession>
<dbReference type="EMBL" id="BPQP01000083">
    <property type="protein sequence ID" value="GJD97205.1"/>
    <property type="molecule type" value="Genomic_DNA"/>
</dbReference>
<proteinExistence type="predicted"/>
<feature type="transmembrane region" description="Helical" evidence="1">
    <location>
        <begin position="36"/>
        <end position="53"/>
    </location>
</feature>
<reference evidence="2" key="2">
    <citation type="submission" date="2021-08" db="EMBL/GenBank/DDBJ databases">
        <authorList>
            <person name="Tani A."/>
            <person name="Ola A."/>
            <person name="Ogura Y."/>
            <person name="Katsura K."/>
            <person name="Hayashi T."/>
        </authorList>
    </citation>
    <scope>NUCLEOTIDE SEQUENCE</scope>
    <source>
        <strain evidence="2">DSM 19015</strain>
    </source>
</reference>
<organism evidence="2 3">
    <name type="scientific">Methylobacterium iners</name>
    <dbReference type="NCBI Taxonomy" id="418707"/>
    <lineage>
        <taxon>Bacteria</taxon>
        <taxon>Pseudomonadati</taxon>
        <taxon>Pseudomonadota</taxon>
        <taxon>Alphaproteobacteria</taxon>
        <taxon>Hyphomicrobiales</taxon>
        <taxon>Methylobacteriaceae</taxon>
        <taxon>Methylobacterium</taxon>
    </lineage>
</organism>
<keyword evidence="1" id="KW-0472">Membrane</keyword>
<evidence type="ECO:0000313" key="3">
    <source>
        <dbReference type="Proteomes" id="UP001055125"/>
    </source>
</evidence>
<sequence length="189" mass="20580">MPHARDPEPLPAARRLSAGLGQRFVQEFRSRAKGHFTPYLLGMALVLIMFPAYRMVRAAFAGEGGSGTEAGFVQGLLPACDAAVVKSLLKQAIEANTSPILGTIKVHRIGDVIDYMAFAAAINAASGSEPARQTTPPDENMLRVRAALENRRMCGARLFTSRGQHLWNYTVMWTSAAKDEIFVQAEFGE</sequence>
<dbReference type="Proteomes" id="UP001055125">
    <property type="component" value="Unassembled WGS sequence"/>
</dbReference>
<keyword evidence="3" id="KW-1185">Reference proteome</keyword>
<evidence type="ECO:0000313" key="2">
    <source>
        <dbReference type="EMBL" id="GJD97205.1"/>
    </source>
</evidence>
<keyword evidence="1" id="KW-0812">Transmembrane</keyword>
<name>A0ABQ4S254_9HYPH</name>
<evidence type="ECO:0000256" key="1">
    <source>
        <dbReference type="SAM" id="Phobius"/>
    </source>
</evidence>
<gene>
    <name evidence="2" type="ORF">OCOJLMKI_4433</name>
</gene>
<comment type="caution">
    <text evidence="2">The sequence shown here is derived from an EMBL/GenBank/DDBJ whole genome shotgun (WGS) entry which is preliminary data.</text>
</comment>
<reference evidence="2" key="1">
    <citation type="journal article" date="2021" name="Front. Microbiol.">
        <title>Comprehensive Comparative Genomics and Phenotyping of Methylobacterium Species.</title>
        <authorList>
            <person name="Alessa O."/>
            <person name="Ogura Y."/>
            <person name="Fujitani Y."/>
            <person name="Takami H."/>
            <person name="Hayashi T."/>
            <person name="Sahin N."/>
            <person name="Tani A."/>
        </authorList>
    </citation>
    <scope>NUCLEOTIDE SEQUENCE</scope>
    <source>
        <strain evidence="2">DSM 19015</strain>
    </source>
</reference>
<keyword evidence="1" id="KW-1133">Transmembrane helix</keyword>